<protein>
    <submittedName>
        <fullName evidence="1">Uncharacterized protein</fullName>
    </submittedName>
</protein>
<organism evidence="1">
    <name type="scientific">Oryza nivara</name>
    <name type="common">Indian wild rice</name>
    <name type="synonym">Oryza sativa f. spontanea</name>
    <dbReference type="NCBI Taxonomy" id="4536"/>
    <lineage>
        <taxon>Eukaryota</taxon>
        <taxon>Viridiplantae</taxon>
        <taxon>Streptophyta</taxon>
        <taxon>Embryophyta</taxon>
        <taxon>Tracheophyta</taxon>
        <taxon>Spermatophyta</taxon>
        <taxon>Magnoliopsida</taxon>
        <taxon>Liliopsida</taxon>
        <taxon>Poales</taxon>
        <taxon>Poaceae</taxon>
        <taxon>BOP clade</taxon>
        <taxon>Oryzoideae</taxon>
        <taxon>Oryzeae</taxon>
        <taxon>Oryzinae</taxon>
        <taxon>Oryza</taxon>
    </lineage>
</organism>
<dbReference type="HOGENOM" id="CLU_2889726_0_0_1"/>
<name>A0A0E0IG41_ORYNI</name>
<dbReference type="EnsemblPlants" id="ONIVA09G00400.1">
    <property type="protein sequence ID" value="ONIVA09G00400.1"/>
    <property type="gene ID" value="ONIVA09G00400"/>
</dbReference>
<reference evidence="1" key="2">
    <citation type="submission" date="2018-04" db="EMBL/GenBank/DDBJ databases">
        <title>OnivRS2 (Oryza nivara Reference Sequence Version 2).</title>
        <authorList>
            <person name="Zhang J."/>
            <person name="Kudrna D."/>
            <person name="Lee S."/>
            <person name="Talag J."/>
            <person name="Rajasekar S."/>
            <person name="Welchert J."/>
            <person name="Hsing Y.-I."/>
            <person name="Wing R.A."/>
        </authorList>
    </citation>
    <scope>NUCLEOTIDE SEQUENCE [LARGE SCALE GENOMIC DNA]</scope>
    <source>
        <strain evidence="1">SL10</strain>
    </source>
</reference>
<proteinExistence type="predicted"/>
<keyword evidence="2" id="KW-1185">Reference proteome</keyword>
<dbReference type="Proteomes" id="UP000006591">
    <property type="component" value="Chromosome 9"/>
</dbReference>
<evidence type="ECO:0000313" key="1">
    <source>
        <dbReference type="EnsemblPlants" id="ONIVA09G00400.1"/>
    </source>
</evidence>
<evidence type="ECO:0000313" key="2">
    <source>
        <dbReference type="Proteomes" id="UP000006591"/>
    </source>
</evidence>
<dbReference type="Gramene" id="ONIVA09G00400.1">
    <property type="protein sequence ID" value="ONIVA09G00400.1"/>
    <property type="gene ID" value="ONIVA09G00400"/>
</dbReference>
<reference evidence="1" key="1">
    <citation type="submission" date="2015-04" db="UniProtKB">
        <authorList>
            <consortium name="EnsemblPlants"/>
        </authorList>
    </citation>
    <scope>IDENTIFICATION</scope>
    <source>
        <strain evidence="1">SL10</strain>
    </source>
</reference>
<dbReference type="AlphaFoldDB" id="A0A0E0IG41"/>
<accession>A0A0E0IG41</accession>
<sequence>MAGGVDESVFVHAFGKVAGVDVVRPPKELEPDKEEIKKSVLSLANIQLLRVSSQKLLCVVSYS</sequence>